<proteinExistence type="predicted"/>
<organism evidence="3">
    <name type="scientific">Tetraodon nigroviridis</name>
    <name type="common">Spotted green pufferfish</name>
    <name type="synonym">Chelonodon nigroviridis</name>
    <dbReference type="NCBI Taxonomy" id="99883"/>
    <lineage>
        <taxon>Eukaryota</taxon>
        <taxon>Metazoa</taxon>
        <taxon>Chordata</taxon>
        <taxon>Craniata</taxon>
        <taxon>Vertebrata</taxon>
        <taxon>Euteleostomi</taxon>
        <taxon>Actinopterygii</taxon>
        <taxon>Neopterygii</taxon>
        <taxon>Teleostei</taxon>
        <taxon>Neoteleostei</taxon>
        <taxon>Acanthomorphata</taxon>
        <taxon>Eupercaria</taxon>
        <taxon>Tetraodontiformes</taxon>
        <taxon>Tetradontoidea</taxon>
        <taxon>Tetraodontidae</taxon>
        <taxon>Tetraodon</taxon>
    </lineage>
</organism>
<feature type="transmembrane region" description="Helical" evidence="2">
    <location>
        <begin position="242"/>
        <end position="264"/>
    </location>
</feature>
<dbReference type="KEGG" id="tng:GSTEN00011362G001"/>
<reference evidence="3" key="2">
    <citation type="submission" date="2004-02" db="EMBL/GenBank/DDBJ databases">
        <authorList>
            <consortium name="Genoscope"/>
            <consortium name="Whitehead Institute Centre for Genome Research"/>
        </authorList>
    </citation>
    <scope>NUCLEOTIDE SEQUENCE</scope>
</reference>
<evidence type="ECO:0000256" key="2">
    <source>
        <dbReference type="SAM" id="Phobius"/>
    </source>
</evidence>
<comment type="caution">
    <text evidence="3">The sequence shown here is derived from an EMBL/GenBank/DDBJ whole genome shotgun (WGS) entry which is preliminary data.</text>
</comment>
<keyword evidence="2" id="KW-1133">Transmembrane helix</keyword>
<evidence type="ECO:0000313" key="3">
    <source>
        <dbReference type="EMBL" id="CAF94927.1"/>
    </source>
</evidence>
<gene>
    <name evidence="3" type="ORF">GSTENG00011362001</name>
</gene>
<evidence type="ECO:0000256" key="1">
    <source>
        <dbReference type="SAM" id="MobiDB-lite"/>
    </source>
</evidence>
<dbReference type="EMBL" id="CAAE01013545">
    <property type="protein sequence ID" value="CAF94927.1"/>
    <property type="molecule type" value="Genomic_DNA"/>
</dbReference>
<feature type="region of interest" description="Disordered" evidence="1">
    <location>
        <begin position="1"/>
        <end position="40"/>
    </location>
</feature>
<protein>
    <submittedName>
        <fullName evidence="3">(spotted green pufferfish) hypothetical protein</fullName>
    </submittedName>
</protein>
<accession>Q4SWQ5</accession>
<reference evidence="3" key="1">
    <citation type="journal article" date="2004" name="Nature">
        <title>Genome duplication in the teleost fish Tetraodon nigroviridis reveals the early vertebrate proto-karyotype.</title>
        <authorList>
            <person name="Jaillon O."/>
            <person name="Aury J.-M."/>
            <person name="Brunet F."/>
            <person name="Petit J.-L."/>
            <person name="Stange-Thomann N."/>
            <person name="Mauceli E."/>
            <person name="Bouneau L."/>
            <person name="Fischer C."/>
            <person name="Ozouf-Costaz C."/>
            <person name="Bernot A."/>
            <person name="Nicaud S."/>
            <person name="Jaffe D."/>
            <person name="Fisher S."/>
            <person name="Lutfalla G."/>
            <person name="Dossat C."/>
            <person name="Segurens B."/>
            <person name="Dasilva C."/>
            <person name="Salanoubat M."/>
            <person name="Levy M."/>
            <person name="Boudet N."/>
            <person name="Castellano S."/>
            <person name="Anthouard V."/>
            <person name="Jubin C."/>
            <person name="Castelli V."/>
            <person name="Katinka M."/>
            <person name="Vacherie B."/>
            <person name="Biemont C."/>
            <person name="Skalli Z."/>
            <person name="Cattolico L."/>
            <person name="Poulain J."/>
            <person name="De Berardinis V."/>
            <person name="Cruaud C."/>
            <person name="Duprat S."/>
            <person name="Brottier P."/>
            <person name="Coutanceau J.-P."/>
            <person name="Gouzy J."/>
            <person name="Parra G."/>
            <person name="Lardier G."/>
            <person name="Chapple C."/>
            <person name="McKernan K.J."/>
            <person name="McEwan P."/>
            <person name="Bosak S."/>
            <person name="Kellis M."/>
            <person name="Volff J.-N."/>
            <person name="Guigo R."/>
            <person name="Zody M.C."/>
            <person name="Mesirov J."/>
            <person name="Lindblad-Toh K."/>
            <person name="Birren B."/>
            <person name="Nusbaum C."/>
            <person name="Kahn D."/>
            <person name="Robinson-Rechavi M."/>
            <person name="Laudet V."/>
            <person name="Schachter V."/>
            <person name="Quetier F."/>
            <person name="Saurin W."/>
            <person name="Scarpelli C."/>
            <person name="Wincker P."/>
            <person name="Lander E.S."/>
            <person name="Weissenbach J."/>
            <person name="Roest Crollius H."/>
        </authorList>
    </citation>
    <scope>NUCLEOTIDE SEQUENCE [LARGE SCALE GENOMIC DNA]</scope>
</reference>
<keyword evidence="2" id="KW-0812">Transmembrane</keyword>
<sequence length="311" mass="33655">MQSAPGSGVGELGGSVSRVGQSRAGGLTGDATPEMNGDGEAGALQVFQPEGSTEERAPSVPAAETLRCQVKITTCRSLHLRIANHTARDVYVRLVGHGGHVAEISTGVPRNALEQSVASVKNSIPLSPLKPPSADSERGVEKNNPAPGKDLQSPCVSMETSNLRPQTPKAEVDLEDGDEASSPLTISELAYRFRRVWRPSGSETRAYERTRQAARGHAGGLLSGSLRLLSSNERVNACLLSVARFVAVVMGILLVTVPTLLLLLESDIDVSFLHEIRQTPEFEQFHYEYYCPLRRWILCKISLAMENLWSD</sequence>
<keyword evidence="2" id="KW-0472">Membrane</keyword>
<dbReference type="OrthoDB" id="6266673at2759"/>
<feature type="region of interest" description="Disordered" evidence="1">
    <location>
        <begin position="123"/>
        <end position="178"/>
    </location>
</feature>
<name>Q4SWQ5_TETNG</name>
<feature type="compositionally biased region" description="Polar residues" evidence="1">
    <location>
        <begin position="154"/>
        <end position="165"/>
    </location>
</feature>
<dbReference type="AlphaFoldDB" id="Q4SWQ5"/>